<evidence type="ECO:0000313" key="3">
    <source>
        <dbReference type="Proteomes" id="UP000886595"/>
    </source>
</evidence>
<dbReference type="InterPro" id="IPR050317">
    <property type="entry name" value="Plant_Fungal_Acyltransferase"/>
</dbReference>
<sequence>MADLSEFVVNTKNPVLVAPKSETRKGLHYLSNLDQNIAVMVKTLYYFKSESRTNQKSYNVIKKYLSEILVHYYPIVGWLTPKGKIAVNCTGEGVVLVEAETSCWINMIKETISENRMEILKKFVYDIPEHFNIDFCSVTLISQVTFFKCGGFVLGLGMSHNVFDGVAASEFLNSWCETAKGFPLTVPPFLNRTIPRQRNPSKIEFPHNDKLYDDEKLVYRSFLFESQNLEKLKTMEIEEYINDNNKVTTFQALTGFLRKSRCEALGFKPDQRVKLLFAADGQSRFILPIPIGYCGNGIVLIGLVTSSGKLVGNPLSHSVGLVKKLAELVTDGFMRSTIDYLEMNQTHPSLRATLLITSWSRLTLHKLDSDGGKKLFFLLPSPAMKIFEELMKI</sequence>
<keyword evidence="3" id="KW-1185">Reference proteome</keyword>
<comment type="caution">
    <text evidence="2">The sequence shown here is derived from an EMBL/GenBank/DDBJ whole genome shotgun (WGS) entry which is preliminary data.</text>
</comment>
<accession>A0A8X7PBV2</accession>
<name>A0A8X7PBV2_BRACI</name>
<dbReference type="Proteomes" id="UP000886595">
    <property type="component" value="Unassembled WGS sequence"/>
</dbReference>
<comment type="similarity">
    <text evidence="1">Belongs to the plant acyltransferase family.</text>
</comment>
<dbReference type="AlphaFoldDB" id="A0A8X7PBV2"/>
<gene>
    <name evidence="2" type="ORF">Bca52824_087365</name>
</gene>
<evidence type="ECO:0000256" key="1">
    <source>
        <dbReference type="ARBA" id="ARBA00009861"/>
    </source>
</evidence>
<protein>
    <submittedName>
        <fullName evidence="2">Uncharacterized protein</fullName>
    </submittedName>
</protein>
<dbReference type="PANTHER" id="PTHR31642">
    <property type="entry name" value="TRICHOTHECENE 3-O-ACETYLTRANSFERASE"/>
    <property type="match status" value="1"/>
</dbReference>
<dbReference type="GO" id="GO:0016747">
    <property type="term" value="F:acyltransferase activity, transferring groups other than amino-acyl groups"/>
    <property type="evidence" value="ECO:0007669"/>
    <property type="project" value="TreeGrafter"/>
</dbReference>
<dbReference type="Gene3D" id="3.30.559.10">
    <property type="entry name" value="Chloramphenicol acetyltransferase-like domain"/>
    <property type="match status" value="2"/>
</dbReference>
<dbReference type="PANTHER" id="PTHR31642:SF180">
    <property type="entry name" value="HXXXD-TYPE ACYL-TRANSFERASE FAMILY PROTEIN"/>
    <property type="match status" value="1"/>
</dbReference>
<reference evidence="2 3" key="1">
    <citation type="submission" date="2020-02" db="EMBL/GenBank/DDBJ databases">
        <authorList>
            <person name="Ma Q."/>
            <person name="Huang Y."/>
            <person name="Song X."/>
            <person name="Pei D."/>
        </authorList>
    </citation>
    <scope>NUCLEOTIDE SEQUENCE [LARGE SCALE GENOMIC DNA]</scope>
    <source>
        <strain evidence="2">Sxm20200214</strain>
        <tissue evidence="2">Leaf</tissue>
    </source>
</reference>
<evidence type="ECO:0000313" key="2">
    <source>
        <dbReference type="EMBL" id="KAG2247737.1"/>
    </source>
</evidence>
<dbReference type="OrthoDB" id="671439at2759"/>
<proteinExistence type="inferred from homology"/>
<organism evidence="2 3">
    <name type="scientific">Brassica carinata</name>
    <name type="common">Ethiopian mustard</name>
    <name type="synonym">Abyssinian cabbage</name>
    <dbReference type="NCBI Taxonomy" id="52824"/>
    <lineage>
        <taxon>Eukaryota</taxon>
        <taxon>Viridiplantae</taxon>
        <taxon>Streptophyta</taxon>
        <taxon>Embryophyta</taxon>
        <taxon>Tracheophyta</taxon>
        <taxon>Spermatophyta</taxon>
        <taxon>Magnoliopsida</taxon>
        <taxon>eudicotyledons</taxon>
        <taxon>Gunneridae</taxon>
        <taxon>Pentapetalae</taxon>
        <taxon>rosids</taxon>
        <taxon>malvids</taxon>
        <taxon>Brassicales</taxon>
        <taxon>Brassicaceae</taxon>
        <taxon>Brassiceae</taxon>
        <taxon>Brassica</taxon>
    </lineage>
</organism>
<dbReference type="InterPro" id="IPR023213">
    <property type="entry name" value="CAT-like_dom_sf"/>
</dbReference>
<dbReference type="Pfam" id="PF02458">
    <property type="entry name" value="Transferase"/>
    <property type="match status" value="1"/>
</dbReference>
<dbReference type="EMBL" id="JAAMPC010000017">
    <property type="protein sequence ID" value="KAG2247737.1"/>
    <property type="molecule type" value="Genomic_DNA"/>
</dbReference>